<dbReference type="PRINTS" id="PR00097">
    <property type="entry name" value="ANTSNTHASEII"/>
</dbReference>
<accession>A0ABR2V9R9</accession>
<dbReference type="InterPro" id="IPR004739">
    <property type="entry name" value="GMP_synth_GATase"/>
</dbReference>
<dbReference type="NCBIfam" id="TIGR00884">
    <property type="entry name" value="guaA_Cterm"/>
    <property type="match status" value="1"/>
</dbReference>
<evidence type="ECO:0000256" key="7">
    <source>
        <dbReference type="ARBA" id="ARBA00022741"/>
    </source>
</evidence>
<evidence type="ECO:0000256" key="11">
    <source>
        <dbReference type="ARBA" id="ARBA00022962"/>
    </source>
</evidence>
<evidence type="ECO:0000256" key="14">
    <source>
        <dbReference type="ARBA" id="ARBA00044933"/>
    </source>
</evidence>
<comment type="catalytic activity">
    <reaction evidence="15">
        <text>XMP + L-glutamine + ATP + H2O = GMP + L-glutamate + AMP + diphosphate + 2 H(+)</text>
        <dbReference type="Rhea" id="RHEA:11680"/>
        <dbReference type="ChEBI" id="CHEBI:15377"/>
        <dbReference type="ChEBI" id="CHEBI:15378"/>
        <dbReference type="ChEBI" id="CHEBI:29985"/>
        <dbReference type="ChEBI" id="CHEBI:30616"/>
        <dbReference type="ChEBI" id="CHEBI:33019"/>
        <dbReference type="ChEBI" id="CHEBI:57464"/>
        <dbReference type="ChEBI" id="CHEBI:58115"/>
        <dbReference type="ChEBI" id="CHEBI:58359"/>
        <dbReference type="ChEBI" id="CHEBI:456215"/>
        <dbReference type="EC" id="6.3.5.2"/>
    </reaction>
</comment>
<evidence type="ECO:0000256" key="3">
    <source>
        <dbReference type="ARBA" id="ARBA00011738"/>
    </source>
</evidence>
<evidence type="ECO:0000259" key="17">
    <source>
        <dbReference type="PROSITE" id="PS51553"/>
    </source>
</evidence>
<comment type="subcellular location">
    <subcellularLocation>
        <location evidence="1">Cytoplasm</location>
        <location evidence="1">Cytosol</location>
    </subcellularLocation>
</comment>
<dbReference type="Proteomes" id="UP001408356">
    <property type="component" value="Unassembled WGS sequence"/>
</dbReference>
<keyword evidence="6" id="KW-0436">Ligase</keyword>
<dbReference type="Pfam" id="PF00958">
    <property type="entry name" value="GMP_synt_C"/>
    <property type="match status" value="1"/>
</dbReference>
<keyword evidence="7 16" id="KW-0547">Nucleotide-binding</keyword>
<sequence length="560" mass="61943">MVTAIDAEAPHNNFDTILVLDFGSQTSHLILRRLRALSIYAEMLPCTTKLADLTWKPKGIILSGGPSSVYDQGSPHVDPAVFELGVPMLGICYGCQEIAWQTDSANVARGTAREYGHADVTIHKVDSHVDRLFAGLGETMHAYMSHFDKLVRLPEGFVVVAKTANSEFAGIAHQTKPIFGVQFHPELEHTPLGSKLLRNFSIDICGAQPNWVMSDFIEQEIARIRRLVGDKAQVIGAVSGGVDSTVAAKLMKEAIGDRFHAILVDNGLMRLNECEQVKETLQKHLGINLTVLNSGELFLGRLKGVREPEKKRKIIGETFIDLFEQEAIRIEKEAENTPNAGKVSWFLQGTLYPDVIESLSFKGPSATIKTHHNVGGLPKRMMDGQGLRLLEPLRELFKDECRALGRRLQIHEDLVNRHPFPGPGIGVRVLGDITPERVEIARKADHIFISMIKEAGIYNEASFQASVARATANTANRCPKPMLVWIPTRVSVGVMGDTRVYGYIVILRAVTTSDFMSAEPYEFSFDLLKAMARRIVNEVDGVSRVTYDLSSKPPGTIELE</sequence>
<evidence type="ECO:0000256" key="12">
    <source>
        <dbReference type="ARBA" id="ARBA00030464"/>
    </source>
</evidence>
<dbReference type="SUPFAM" id="SSF52402">
    <property type="entry name" value="Adenine nucleotide alpha hydrolases-like"/>
    <property type="match status" value="1"/>
</dbReference>
<evidence type="ECO:0000313" key="18">
    <source>
        <dbReference type="EMBL" id="KAK9423225.1"/>
    </source>
</evidence>
<dbReference type="InterPro" id="IPR014729">
    <property type="entry name" value="Rossmann-like_a/b/a_fold"/>
</dbReference>
<name>A0ABR2V9R9_9PEZI</name>
<evidence type="ECO:0000256" key="4">
    <source>
        <dbReference type="ARBA" id="ARBA00012746"/>
    </source>
</evidence>
<keyword evidence="9 16" id="KW-0658">Purine biosynthesis</keyword>
<feature type="domain" description="GMPS ATP-PPase" evidence="17">
    <location>
        <begin position="211"/>
        <end position="417"/>
    </location>
</feature>
<dbReference type="CDD" id="cd01742">
    <property type="entry name" value="GATase1_GMP_Synthase"/>
    <property type="match status" value="1"/>
</dbReference>
<evidence type="ECO:0000256" key="6">
    <source>
        <dbReference type="ARBA" id="ARBA00022598"/>
    </source>
</evidence>
<comment type="subunit">
    <text evidence="3">Homodimer.</text>
</comment>
<keyword evidence="8 16" id="KW-0332">GMP biosynthesis</keyword>
<dbReference type="SUPFAM" id="SSF52317">
    <property type="entry name" value="Class I glutamine amidotransferase-like"/>
    <property type="match status" value="1"/>
</dbReference>
<evidence type="ECO:0000256" key="16">
    <source>
        <dbReference type="PROSITE-ProRule" id="PRU00886"/>
    </source>
</evidence>
<dbReference type="Pfam" id="PF02540">
    <property type="entry name" value="NAD_synthase"/>
    <property type="match status" value="1"/>
</dbReference>
<keyword evidence="10 16" id="KW-0067">ATP-binding</keyword>
<evidence type="ECO:0000256" key="8">
    <source>
        <dbReference type="ARBA" id="ARBA00022749"/>
    </source>
</evidence>
<evidence type="ECO:0000256" key="5">
    <source>
        <dbReference type="ARBA" id="ARBA00021562"/>
    </source>
</evidence>
<protein>
    <recommendedName>
        <fullName evidence="5">GMP synthase [glutamine-hydrolyzing]</fullName>
        <ecNumber evidence="4">6.3.5.2</ecNumber>
    </recommendedName>
    <alternativeName>
        <fullName evidence="12">GMP synthetase</fullName>
    </alternativeName>
    <alternativeName>
        <fullName evidence="13">Glutamine amidotransferase</fullName>
    </alternativeName>
</protein>
<evidence type="ECO:0000256" key="1">
    <source>
        <dbReference type="ARBA" id="ARBA00004514"/>
    </source>
</evidence>
<dbReference type="Pfam" id="PF00117">
    <property type="entry name" value="GATase"/>
    <property type="match status" value="1"/>
</dbReference>
<dbReference type="EMBL" id="JARVKF010000086">
    <property type="protein sequence ID" value="KAK9423225.1"/>
    <property type="molecule type" value="Genomic_DNA"/>
</dbReference>
<dbReference type="SUPFAM" id="SSF54810">
    <property type="entry name" value="GMP synthetase C-terminal dimerisation domain"/>
    <property type="match status" value="1"/>
</dbReference>
<dbReference type="InterPro" id="IPR022310">
    <property type="entry name" value="NAD/GMP_synthase"/>
</dbReference>
<dbReference type="Gene3D" id="3.30.300.10">
    <property type="match status" value="1"/>
</dbReference>
<dbReference type="PANTHER" id="PTHR11922">
    <property type="entry name" value="GMP SYNTHASE-RELATED"/>
    <property type="match status" value="1"/>
</dbReference>
<evidence type="ECO:0000256" key="10">
    <source>
        <dbReference type="ARBA" id="ARBA00022840"/>
    </source>
</evidence>
<dbReference type="Gene3D" id="3.40.50.880">
    <property type="match status" value="1"/>
</dbReference>
<organism evidence="18 19">
    <name type="scientific">Seiridium unicorne</name>
    <dbReference type="NCBI Taxonomy" id="138068"/>
    <lineage>
        <taxon>Eukaryota</taxon>
        <taxon>Fungi</taxon>
        <taxon>Dikarya</taxon>
        <taxon>Ascomycota</taxon>
        <taxon>Pezizomycotina</taxon>
        <taxon>Sordariomycetes</taxon>
        <taxon>Xylariomycetidae</taxon>
        <taxon>Amphisphaeriales</taxon>
        <taxon>Sporocadaceae</taxon>
        <taxon>Seiridium</taxon>
    </lineage>
</organism>
<dbReference type="EC" id="6.3.5.2" evidence="4"/>
<dbReference type="PRINTS" id="PR00096">
    <property type="entry name" value="GATASE"/>
</dbReference>
<dbReference type="CDD" id="cd01997">
    <property type="entry name" value="GMP_synthase_C"/>
    <property type="match status" value="1"/>
</dbReference>
<comment type="caution">
    <text evidence="18">The sequence shown here is derived from an EMBL/GenBank/DDBJ whole genome shotgun (WGS) entry which is preliminary data.</text>
</comment>
<comment type="function">
    <text evidence="14">Catalyzes the conversion of xanthine monophosphate (XMP) to GMP in the presence of glutamine and ATP through an adenyl-XMP intermediate.</text>
</comment>
<dbReference type="InterPro" id="IPR017926">
    <property type="entry name" value="GATASE"/>
</dbReference>
<dbReference type="PANTHER" id="PTHR11922:SF2">
    <property type="entry name" value="GMP SYNTHASE [GLUTAMINE-HYDROLYZING]"/>
    <property type="match status" value="1"/>
</dbReference>
<evidence type="ECO:0000256" key="2">
    <source>
        <dbReference type="ARBA" id="ARBA00005153"/>
    </source>
</evidence>
<evidence type="ECO:0000256" key="15">
    <source>
        <dbReference type="ARBA" id="ARBA00049404"/>
    </source>
</evidence>
<dbReference type="NCBIfam" id="TIGR00888">
    <property type="entry name" value="guaA_Nterm"/>
    <property type="match status" value="1"/>
</dbReference>
<dbReference type="InterPro" id="IPR025777">
    <property type="entry name" value="GMPS_ATP_PPase_dom"/>
</dbReference>
<keyword evidence="11" id="KW-0315">Glutamine amidotransferase</keyword>
<keyword evidence="19" id="KW-1185">Reference proteome</keyword>
<dbReference type="InterPro" id="IPR001674">
    <property type="entry name" value="GMP_synth_C"/>
</dbReference>
<dbReference type="HAMAP" id="MF_00344">
    <property type="entry name" value="GMP_synthase"/>
    <property type="match status" value="1"/>
</dbReference>
<dbReference type="Gene3D" id="3.40.50.620">
    <property type="entry name" value="HUPs"/>
    <property type="match status" value="1"/>
</dbReference>
<evidence type="ECO:0000256" key="9">
    <source>
        <dbReference type="ARBA" id="ARBA00022755"/>
    </source>
</evidence>
<reference evidence="18 19" key="1">
    <citation type="journal article" date="2024" name="J. Plant Pathol.">
        <title>Sequence and assembly of the genome of Seiridium unicorne, isolate CBS 538.82, causal agent of cypress canker disease.</title>
        <authorList>
            <person name="Scali E."/>
            <person name="Rocca G.D."/>
            <person name="Danti R."/>
            <person name="Garbelotto M."/>
            <person name="Barberini S."/>
            <person name="Baroncelli R."/>
            <person name="Emiliani G."/>
        </authorList>
    </citation>
    <scope>NUCLEOTIDE SEQUENCE [LARGE SCALE GENOMIC DNA]</scope>
    <source>
        <strain evidence="18 19">BM-138-508</strain>
    </source>
</reference>
<dbReference type="PROSITE" id="PS51273">
    <property type="entry name" value="GATASE_TYPE_1"/>
    <property type="match status" value="1"/>
</dbReference>
<proteinExistence type="inferred from homology"/>
<dbReference type="PROSITE" id="PS51553">
    <property type="entry name" value="GMPS_ATP_PPASE"/>
    <property type="match status" value="1"/>
</dbReference>
<dbReference type="NCBIfam" id="NF000848">
    <property type="entry name" value="PRK00074.1"/>
    <property type="match status" value="1"/>
</dbReference>
<gene>
    <name evidence="18" type="ORF">SUNI508_14063</name>
</gene>
<comment type="pathway">
    <text evidence="2">Purine metabolism; GMP biosynthesis; GMP from XMP (L-Gln route): step 1/1.</text>
</comment>
<dbReference type="InterPro" id="IPR029062">
    <property type="entry name" value="Class_I_gatase-like"/>
</dbReference>
<feature type="binding site" evidence="16">
    <location>
        <begin position="239"/>
        <end position="245"/>
    </location>
    <ligand>
        <name>ATP</name>
        <dbReference type="ChEBI" id="CHEBI:30616"/>
    </ligand>
</feature>
<dbReference type="InterPro" id="IPR022955">
    <property type="entry name" value="GMP_synthase"/>
</dbReference>
<evidence type="ECO:0000256" key="13">
    <source>
        <dbReference type="ARBA" id="ARBA00031356"/>
    </source>
</evidence>
<evidence type="ECO:0000313" key="19">
    <source>
        <dbReference type="Proteomes" id="UP001408356"/>
    </source>
</evidence>